<feature type="region of interest" description="Disordered" evidence="1">
    <location>
        <begin position="1"/>
        <end position="95"/>
    </location>
</feature>
<dbReference type="EMBL" id="JAZHXI010000002">
    <property type="protein sequence ID" value="KAL2074264.1"/>
    <property type="molecule type" value="Genomic_DNA"/>
</dbReference>
<evidence type="ECO:0000313" key="2">
    <source>
        <dbReference type="EMBL" id="KAL2074264.1"/>
    </source>
</evidence>
<gene>
    <name evidence="2" type="ORF">VTL71DRAFT_8042</name>
</gene>
<organism evidence="2 3">
    <name type="scientific">Oculimacula yallundae</name>
    <dbReference type="NCBI Taxonomy" id="86028"/>
    <lineage>
        <taxon>Eukaryota</taxon>
        <taxon>Fungi</taxon>
        <taxon>Dikarya</taxon>
        <taxon>Ascomycota</taxon>
        <taxon>Pezizomycotina</taxon>
        <taxon>Leotiomycetes</taxon>
        <taxon>Helotiales</taxon>
        <taxon>Ploettnerulaceae</taxon>
        <taxon>Oculimacula</taxon>
    </lineage>
</organism>
<feature type="compositionally biased region" description="Basic and acidic residues" evidence="1">
    <location>
        <begin position="13"/>
        <end position="38"/>
    </location>
</feature>
<feature type="region of interest" description="Disordered" evidence="1">
    <location>
        <begin position="236"/>
        <end position="265"/>
    </location>
</feature>
<reference evidence="2 3" key="1">
    <citation type="journal article" date="2024" name="Commun. Biol.">
        <title>Comparative genomic analysis of thermophilic fungi reveals convergent evolutionary adaptations and gene losses.</title>
        <authorList>
            <person name="Steindorff A.S."/>
            <person name="Aguilar-Pontes M.V."/>
            <person name="Robinson A.J."/>
            <person name="Andreopoulos B."/>
            <person name="LaButti K."/>
            <person name="Kuo A."/>
            <person name="Mondo S."/>
            <person name="Riley R."/>
            <person name="Otillar R."/>
            <person name="Haridas S."/>
            <person name="Lipzen A."/>
            <person name="Grimwood J."/>
            <person name="Schmutz J."/>
            <person name="Clum A."/>
            <person name="Reid I.D."/>
            <person name="Moisan M.C."/>
            <person name="Butler G."/>
            <person name="Nguyen T.T.M."/>
            <person name="Dewar K."/>
            <person name="Conant G."/>
            <person name="Drula E."/>
            <person name="Henrissat B."/>
            <person name="Hansel C."/>
            <person name="Singer S."/>
            <person name="Hutchinson M.I."/>
            <person name="de Vries R.P."/>
            <person name="Natvig D.O."/>
            <person name="Powell A.J."/>
            <person name="Tsang A."/>
            <person name="Grigoriev I.V."/>
        </authorList>
    </citation>
    <scope>NUCLEOTIDE SEQUENCE [LARGE SCALE GENOMIC DNA]</scope>
    <source>
        <strain evidence="2 3">CBS 494.80</strain>
    </source>
</reference>
<feature type="compositionally biased region" description="Low complexity" evidence="1">
    <location>
        <begin position="236"/>
        <end position="252"/>
    </location>
</feature>
<dbReference type="Proteomes" id="UP001595075">
    <property type="component" value="Unassembled WGS sequence"/>
</dbReference>
<sequence>MSWFWCSSSPSDDDNKPKDPLRSLDPSLREFLKKESPVKYETATSQSQPIPKAQPIEQPSSKSSKSPTTSPKTTPSTTPSTDPTTSSPAVPSQSLYSDGRYAHLWKTYESQYSVENANKTDQEKINDVLEGYKYRKYEIGKAALENCAMEQWEVNDCFKNGSWGARFTLCRKENRCFERCYTMQAKFLKALGYLSTFERPSEVDEQIQMHADTLYHRMLAQEAAIESAKAANKPIPSFPPLLSSSPNSTPVPGAAHASKPENELQPSDLPVKVQAAFKKRLEGLNEGEREVEERAIKAEIQAGVEVAKNLGKVYEVQKEERRIRKEMGRETIGDKISSVFGFK</sequence>
<accession>A0ABR4CWG5</accession>
<proteinExistence type="predicted"/>
<keyword evidence="3" id="KW-1185">Reference proteome</keyword>
<evidence type="ECO:0000313" key="3">
    <source>
        <dbReference type="Proteomes" id="UP001595075"/>
    </source>
</evidence>
<feature type="compositionally biased region" description="Low complexity" evidence="1">
    <location>
        <begin position="59"/>
        <end position="88"/>
    </location>
</feature>
<protein>
    <submittedName>
        <fullName evidence="2">Uncharacterized protein</fullName>
    </submittedName>
</protein>
<evidence type="ECO:0000256" key="1">
    <source>
        <dbReference type="SAM" id="MobiDB-lite"/>
    </source>
</evidence>
<name>A0ABR4CWG5_9HELO</name>
<comment type="caution">
    <text evidence="2">The sequence shown here is derived from an EMBL/GenBank/DDBJ whole genome shotgun (WGS) entry which is preliminary data.</text>
</comment>